<dbReference type="InterPro" id="IPR011051">
    <property type="entry name" value="RmlC_Cupin_sf"/>
</dbReference>
<dbReference type="PANTHER" id="PTHR36448">
    <property type="entry name" value="BLR7373 PROTEIN"/>
    <property type="match status" value="1"/>
</dbReference>
<dbReference type="STRING" id="1449350.OCH239_13195"/>
<dbReference type="AlphaFoldDB" id="X7EB83"/>
<name>X7EB83_9RHOB</name>
<dbReference type="EMBL" id="JALZ01000036">
    <property type="protein sequence ID" value="ETX13130.1"/>
    <property type="molecule type" value="Genomic_DNA"/>
</dbReference>
<comment type="caution">
    <text evidence="1">The sequence shown here is derived from an EMBL/GenBank/DDBJ whole genome shotgun (WGS) entry which is preliminary data.</text>
</comment>
<dbReference type="PANTHER" id="PTHR36448:SF2">
    <property type="entry name" value="CUPIN TYPE-1 DOMAIN-CONTAINING PROTEIN"/>
    <property type="match status" value="1"/>
</dbReference>
<evidence type="ECO:0000313" key="1">
    <source>
        <dbReference type="EMBL" id="ETX13130.1"/>
    </source>
</evidence>
<keyword evidence="2" id="KW-1185">Reference proteome</keyword>
<dbReference type="eggNOG" id="COG4297">
    <property type="taxonomic scope" value="Bacteria"/>
</dbReference>
<dbReference type="InterPro" id="IPR014500">
    <property type="entry name" value="UCP019307_cupin"/>
</dbReference>
<dbReference type="RefSeq" id="WP_244430396.1">
    <property type="nucleotide sequence ID" value="NZ_JALZ01000036.1"/>
</dbReference>
<evidence type="ECO:0000313" key="2">
    <source>
        <dbReference type="Proteomes" id="UP000022447"/>
    </source>
</evidence>
<sequence>MATLAKTNPDPETRTLTFTDDGTCPNNADLPVVLVRGAVHSDAGEEAIRALYERNGWHETWTATVFDYQHYHPDAHEALTVARGWADLQIGGPSGEILRVDAGDAMVLPAGTGHCRMDQSRDFQICGAYPADQPHGTVIRAPEEREEAHVAEIAALSRPDTDPIFGPGGPLTIHWGRSGGAQP</sequence>
<dbReference type="SUPFAM" id="SSF51182">
    <property type="entry name" value="RmlC-like cupins"/>
    <property type="match status" value="1"/>
</dbReference>
<gene>
    <name evidence="1" type="ORF">OCH239_13195</name>
</gene>
<proteinExistence type="predicted"/>
<dbReference type="InterPro" id="IPR014710">
    <property type="entry name" value="RmlC-like_jellyroll"/>
</dbReference>
<reference evidence="1 2" key="1">
    <citation type="submission" date="2014-01" db="EMBL/GenBank/DDBJ databases">
        <title>Roseivivax halodurans JCM 10272 Genome Sequencing.</title>
        <authorList>
            <person name="Lai Q."/>
            <person name="Li G."/>
            <person name="Shao Z."/>
        </authorList>
    </citation>
    <scope>NUCLEOTIDE SEQUENCE [LARGE SCALE GENOMIC DNA]</scope>
    <source>
        <strain evidence="1 2">JCM 10272</strain>
    </source>
</reference>
<dbReference type="InterPro" id="IPR047121">
    <property type="entry name" value="YjiB-like"/>
</dbReference>
<dbReference type="Proteomes" id="UP000022447">
    <property type="component" value="Unassembled WGS sequence"/>
</dbReference>
<accession>X7EB83</accession>
<protein>
    <submittedName>
        <fullName evidence="1">Cupin</fullName>
    </submittedName>
</protein>
<dbReference type="CDD" id="cd02219">
    <property type="entry name" value="cupin_YjlB-like"/>
    <property type="match status" value="1"/>
</dbReference>
<organism evidence="1 2">
    <name type="scientific">Roseivivax halodurans JCM 10272</name>
    <dbReference type="NCBI Taxonomy" id="1449350"/>
    <lineage>
        <taxon>Bacteria</taxon>
        <taxon>Pseudomonadati</taxon>
        <taxon>Pseudomonadota</taxon>
        <taxon>Alphaproteobacteria</taxon>
        <taxon>Rhodobacterales</taxon>
        <taxon>Roseobacteraceae</taxon>
        <taxon>Roseivivax</taxon>
    </lineage>
</organism>
<dbReference type="PIRSF" id="PIRSF019307">
    <property type="entry name" value="UCP019307"/>
    <property type="match status" value="1"/>
</dbReference>
<dbReference type="Gene3D" id="2.60.120.10">
    <property type="entry name" value="Jelly Rolls"/>
    <property type="match status" value="1"/>
</dbReference>